<evidence type="ECO:0000256" key="2">
    <source>
        <dbReference type="PROSITE-ProRule" id="PRU00059"/>
    </source>
</evidence>
<dbReference type="InterPro" id="IPR000859">
    <property type="entry name" value="CUB_dom"/>
</dbReference>
<evidence type="ECO:0000259" key="3">
    <source>
        <dbReference type="PROSITE" id="PS01180"/>
    </source>
</evidence>
<evidence type="ECO:0000256" key="1">
    <source>
        <dbReference type="ARBA" id="ARBA00023157"/>
    </source>
</evidence>
<dbReference type="PANTHER" id="PTHR33236:SF11">
    <property type="entry name" value="CUB DOMAIN-CONTAINING PROTEIN"/>
    <property type="match status" value="1"/>
</dbReference>
<sequence>MGSCADGFGTCCIVIFNCEARSNSRVGWFTNPGFPSPSSERLSCVFTLDKHSDNIKQIRLDFMNFELLPPSYGNCEQDQFTVTAQNANFITPTLCGINSGQHVYVEVSKVEGPLIFSMQTITDDARLYSIKITQLTAWDELAAPTGCRQFFKGDQGYLESFNYRERSEIGILRSSSYMNNFNYAMCIERAPNSCSVTYTNDGEMQIVNYDTDGIPVIPPQQAGVEIFNCPTDYLLIAAVRLCGERFNDGSVLQDFSLDAPVTDDSAGPIVIRFRSDGIYTGRGFKLHYQQNSCTK</sequence>
<reference evidence="4 5" key="1">
    <citation type="journal article" date="2011" name="Cell">
        <title>The monarch butterfly genome yields insights into long-distance migration.</title>
        <authorList>
            <person name="Zhan S."/>
            <person name="Merlin C."/>
            <person name="Boore J.L."/>
            <person name="Reppert S.M."/>
        </authorList>
    </citation>
    <scope>NUCLEOTIDE SEQUENCE [LARGE SCALE GENOMIC DNA]</scope>
    <source>
        <strain evidence="4">F-2</strain>
    </source>
</reference>
<comment type="caution">
    <text evidence="4">The sequence shown here is derived from an EMBL/GenBank/DDBJ whole genome shotgun (WGS) entry which is preliminary data.</text>
</comment>
<gene>
    <name evidence="4" type="ORF">KGM_203758</name>
</gene>
<dbReference type="EMBL" id="AGBW02008806">
    <property type="protein sequence ID" value="OWR52521.1"/>
    <property type="molecule type" value="Genomic_DNA"/>
</dbReference>
<evidence type="ECO:0000313" key="4">
    <source>
        <dbReference type="EMBL" id="OWR52521.1"/>
    </source>
</evidence>
<name>A0A212FFK7_DANPL</name>
<keyword evidence="1" id="KW-1015">Disulfide bond</keyword>
<proteinExistence type="predicted"/>
<dbReference type="Pfam" id="PF00431">
    <property type="entry name" value="CUB"/>
    <property type="match status" value="1"/>
</dbReference>
<comment type="caution">
    <text evidence="2">Lacks conserved residue(s) required for the propagation of feature annotation.</text>
</comment>
<organism evidence="4 5">
    <name type="scientific">Danaus plexippus plexippus</name>
    <dbReference type="NCBI Taxonomy" id="278856"/>
    <lineage>
        <taxon>Eukaryota</taxon>
        <taxon>Metazoa</taxon>
        <taxon>Ecdysozoa</taxon>
        <taxon>Arthropoda</taxon>
        <taxon>Hexapoda</taxon>
        <taxon>Insecta</taxon>
        <taxon>Pterygota</taxon>
        <taxon>Neoptera</taxon>
        <taxon>Endopterygota</taxon>
        <taxon>Lepidoptera</taxon>
        <taxon>Glossata</taxon>
        <taxon>Ditrysia</taxon>
        <taxon>Papilionoidea</taxon>
        <taxon>Nymphalidae</taxon>
        <taxon>Danainae</taxon>
        <taxon>Danaini</taxon>
        <taxon>Danaina</taxon>
        <taxon>Danaus</taxon>
        <taxon>Danaus</taxon>
    </lineage>
</organism>
<dbReference type="Gene3D" id="2.60.120.290">
    <property type="entry name" value="Spermadhesin, CUB domain"/>
    <property type="match status" value="2"/>
</dbReference>
<protein>
    <recommendedName>
        <fullName evidence="3">CUB domain-containing protein</fullName>
    </recommendedName>
</protein>
<evidence type="ECO:0000313" key="5">
    <source>
        <dbReference type="Proteomes" id="UP000007151"/>
    </source>
</evidence>
<dbReference type="InterPro" id="IPR058698">
    <property type="entry name" value="CUB_metazoa"/>
</dbReference>
<dbReference type="Proteomes" id="UP000007151">
    <property type="component" value="Unassembled WGS sequence"/>
</dbReference>
<dbReference type="InterPro" id="IPR035914">
    <property type="entry name" value="Sperma_CUB_dom_sf"/>
</dbReference>
<dbReference type="Pfam" id="PF26080">
    <property type="entry name" value="CUB_animal"/>
    <property type="match status" value="1"/>
</dbReference>
<dbReference type="InParanoid" id="A0A212FFK7"/>
<feature type="domain" description="CUB" evidence="3">
    <location>
        <begin position="18"/>
        <end position="96"/>
    </location>
</feature>
<dbReference type="PROSITE" id="PS01180">
    <property type="entry name" value="CUB"/>
    <property type="match status" value="1"/>
</dbReference>
<dbReference type="SUPFAM" id="SSF49854">
    <property type="entry name" value="Spermadhesin, CUB domain"/>
    <property type="match status" value="2"/>
</dbReference>
<dbReference type="KEGG" id="dpl:KGM_203758"/>
<dbReference type="PANTHER" id="PTHR33236">
    <property type="entry name" value="INTRAFLAGELLAR TRANSPORT PROTEIN 122 FAMILY PROTEIN-RELATED"/>
    <property type="match status" value="1"/>
</dbReference>
<dbReference type="STRING" id="278856.A0A212FFK7"/>
<keyword evidence="5" id="KW-1185">Reference proteome</keyword>
<accession>A0A212FFK7</accession>
<dbReference type="AlphaFoldDB" id="A0A212FFK7"/>
<dbReference type="eggNOG" id="ENOG502RXVX">
    <property type="taxonomic scope" value="Eukaryota"/>
</dbReference>